<evidence type="ECO:0000256" key="1">
    <source>
        <dbReference type="SAM" id="Phobius"/>
    </source>
</evidence>
<organism evidence="3 4">
    <name type="scientific">Amborella trichopoda</name>
    <dbReference type="NCBI Taxonomy" id="13333"/>
    <lineage>
        <taxon>Eukaryota</taxon>
        <taxon>Viridiplantae</taxon>
        <taxon>Streptophyta</taxon>
        <taxon>Embryophyta</taxon>
        <taxon>Tracheophyta</taxon>
        <taxon>Spermatophyta</taxon>
        <taxon>Magnoliopsida</taxon>
        <taxon>Amborellales</taxon>
        <taxon>Amborellaceae</taxon>
        <taxon>Amborella</taxon>
    </lineage>
</organism>
<dbReference type="Gramene" id="ERM97926">
    <property type="protein sequence ID" value="ERM97926"/>
    <property type="gene ID" value="AMTR_s02997p00006970"/>
</dbReference>
<keyword evidence="1" id="KW-0472">Membrane</keyword>
<dbReference type="EMBL" id="KI395627">
    <property type="protein sequence ID" value="ERM97926.1"/>
    <property type="molecule type" value="Genomic_DNA"/>
</dbReference>
<dbReference type="InterPro" id="IPR019557">
    <property type="entry name" value="AminoTfrase-like_pln_mobile"/>
</dbReference>
<dbReference type="HOGENOM" id="CLU_146958_1_0_1"/>
<accession>U5D0E1</accession>
<evidence type="ECO:0000313" key="4">
    <source>
        <dbReference type="Proteomes" id="UP000017836"/>
    </source>
</evidence>
<keyword evidence="1" id="KW-0812">Transmembrane</keyword>
<dbReference type="Pfam" id="PF10536">
    <property type="entry name" value="PMD"/>
    <property type="match status" value="1"/>
</dbReference>
<protein>
    <recommendedName>
        <fullName evidence="2">Aminotransferase-like plant mobile domain-containing protein</fullName>
    </recommendedName>
</protein>
<dbReference type="GO" id="GO:0010073">
    <property type="term" value="P:meristem maintenance"/>
    <property type="evidence" value="ECO:0007669"/>
    <property type="project" value="InterPro"/>
</dbReference>
<dbReference type="PANTHER" id="PTHR46033:SF1">
    <property type="entry name" value="PROTEIN MAIN-LIKE 2"/>
    <property type="match status" value="1"/>
</dbReference>
<evidence type="ECO:0000313" key="3">
    <source>
        <dbReference type="EMBL" id="ERM97926.1"/>
    </source>
</evidence>
<feature type="transmembrane region" description="Helical" evidence="1">
    <location>
        <begin position="109"/>
        <end position="126"/>
    </location>
</feature>
<dbReference type="Proteomes" id="UP000017836">
    <property type="component" value="Unassembled WGS sequence"/>
</dbReference>
<sequence length="145" mass="16553">MTPTLFDVYEILGLAMDGEPVTCRAISDLHEFIENNLGIFPTEGNLTIIKHSRLKANFRELPLDATPVEVVIYTRVYLLFLISITIFVDASVATVPTRYLQFFEDIEQASRFVGGIVILAYLYRSLRKAFTFKRRYFSGSATLMQ</sequence>
<dbReference type="AlphaFoldDB" id="U5D0E1"/>
<evidence type="ECO:0000259" key="2">
    <source>
        <dbReference type="Pfam" id="PF10536"/>
    </source>
</evidence>
<feature type="transmembrane region" description="Helical" evidence="1">
    <location>
        <begin position="76"/>
        <end position="97"/>
    </location>
</feature>
<name>U5D0E1_AMBTC</name>
<feature type="domain" description="Aminotransferase-like plant mobile" evidence="2">
    <location>
        <begin position="1"/>
        <end position="145"/>
    </location>
</feature>
<dbReference type="PANTHER" id="PTHR46033">
    <property type="entry name" value="PROTEIN MAIN-LIKE 2"/>
    <property type="match status" value="1"/>
</dbReference>
<proteinExistence type="predicted"/>
<feature type="non-terminal residue" evidence="3">
    <location>
        <position position="145"/>
    </location>
</feature>
<gene>
    <name evidence="3" type="ORF">AMTR_s02997p00006970</name>
</gene>
<keyword evidence="1" id="KW-1133">Transmembrane helix</keyword>
<dbReference type="InterPro" id="IPR044824">
    <property type="entry name" value="MAIN-like"/>
</dbReference>
<dbReference type="OMA" id="IKGHRVM"/>
<reference evidence="4" key="1">
    <citation type="journal article" date="2013" name="Science">
        <title>The Amborella genome and the evolution of flowering plants.</title>
        <authorList>
            <consortium name="Amborella Genome Project"/>
        </authorList>
    </citation>
    <scope>NUCLEOTIDE SEQUENCE [LARGE SCALE GENOMIC DNA]</scope>
</reference>
<keyword evidence="4" id="KW-1185">Reference proteome</keyword>